<proteinExistence type="predicted"/>
<dbReference type="STRING" id="1544798.LH29_22255"/>
<keyword evidence="3" id="KW-0472">Membrane</keyword>
<dbReference type="InterPro" id="IPR051158">
    <property type="entry name" value="Metallophosphoesterase_sf"/>
</dbReference>
<organism evidence="5 6">
    <name type="scientific">Draconibacterium sediminis</name>
    <dbReference type="NCBI Taxonomy" id="1544798"/>
    <lineage>
        <taxon>Bacteria</taxon>
        <taxon>Pseudomonadati</taxon>
        <taxon>Bacteroidota</taxon>
        <taxon>Bacteroidia</taxon>
        <taxon>Marinilabiliales</taxon>
        <taxon>Prolixibacteraceae</taxon>
        <taxon>Draconibacterium</taxon>
    </lineage>
</organism>
<dbReference type="PANTHER" id="PTHR31302">
    <property type="entry name" value="TRANSMEMBRANE PROTEIN WITH METALLOPHOSPHOESTERASE DOMAIN-RELATED"/>
    <property type="match status" value="1"/>
</dbReference>
<keyword evidence="6" id="KW-1185">Reference proteome</keyword>
<keyword evidence="1" id="KW-0479">Metal-binding</keyword>
<comment type="caution">
    <text evidence="5">The sequence shown here is derived from an EMBL/GenBank/DDBJ whole genome shotgun (WGS) entry which is preliminary data.</text>
</comment>
<accession>A0A0D8J524</accession>
<gene>
    <name evidence="5" type="ORF">LH29_22255</name>
</gene>
<feature type="transmembrane region" description="Helical" evidence="3">
    <location>
        <begin position="135"/>
        <end position="155"/>
    </location>
</feature>
<evidence type="ECO:0000259" key="4">
    <source>
        <dbReference type="Pfam" id="PF00149"/>
    </source>
</evidence>
<dbReference type="InterPro" id="IPR029052">
    <property type="entry name" value="Metallo-depent_PP-like"/>
</dbReference>
<keyword evidence="3" id="KW-0812">Transmembrane</keyword>
<evidence type="ECO:0000313" key="5">
    <source>
        <dbReference type="EMBL" id="KJF42007.1"/>
    </source>
</evidence>
<reference evidence="5 6" key="1">
    <citation type="submission" date="2014-09" db="EMBL/GenBank/DDBJ databases">
        <title>Draft Genome Sequence of Draconibacterium sp. JN14CK-3.</title>
        <authorList>
            <person name="Dong C."/>
            <person name="Lai Q."/>
            <person name="Shao Z."/>
        </authorList>
    </citation>
    <scope>NUCLEOTIDE SEQUENCE [LARGE SCALE GENOMIC DNA]</scope>
    <source>
        <strain evidence="5 6">JN14CK-3</strain>
    </source>
</reference>
<dbReference type="CDD" id="cd07385">
    <property type="entry name" value="MPP_YkuE_C"/>
    <property type="match status" value="1"/>
</dbReference>
<feature type="transmembrane region" description="Helical" evidence="3">
    <location>
        <begin position="6"/>
        <end position="23"/>
    </location>
</feature>
<dbReference type="PATRIC" id="fig|1544798.3.peg.4631"/>
<evidence type="ECO:0000256" key="3">
    <source>
        <dbReference type="SAM" id="Phobius"/>
    </source>
</evidence>
<dbReference type="Gene3D" id="3.60.21.10">
    <property type="match status" value="1"/>
</dbReference>
<feature type="domain" description="Calcineurin-like phosphoesterase" evidence="4">
    <location>
        <begin position="181"/>
        <end position="362"/>
    </location>
</feature>
<feature type="transmembrane region" description="Helical" evidence="3">
    <location>
        <begin position="44"/>
        <end position="64"/>
    </location>
</feature>
<dbReference type="GO" id="GO:0008758">
    <property type="term" value="F:UDP-2,3-diacylglucosamine hydrolase activity"/>
    <property type="evidence" value="ECO:0007669"/>
    <property type="project" value="TreeGrafter"/>
</dbReference>
<name>A0A0D8J524_9BACT</name>
<keyword evidence="3" id="KW-1133">Transmembrane helix</keyword>
<dbReference type="GO" id="GO:0046872">
    <property type="term" value="F:metal ion binding"/>
    <property type="evidence" value="ECO:0007669"/>
    <property type="project" value="UniProtKB-KW"/>
</dbReference>
<dbReference type="Pfam" id="PF00149">
    <property type="entry name" value="Metallophos"/>
    <property type="match status" value="1"/>
</dbReference>
<dbReference type="OrthoDB" id="9780884at2"/>
<dbReference type="PANTHER" id="PTHR31302:SF31">
    <property type="entry name" value="PHOSPHODIESTERASE YAEI"/>
    <property type="match status" value="1"/>
</dbReference>
<dbReference type="EMBL" id="JRHC01000007">
    <property type="protein sequence ID" value="KJF42007.1"/>
    <property type="molecule type" value="Genomic_DNA"/>
</dbReference>
<evidence type="ECO:0000256" key="2">
    <source>
        <dbReference type="ARBA" id="ARBA00022801"/>
    </source>
</evidence>
<dbReference type="GO" id="GO:0009245">
    <property type="term" value="P:lipid A biosynthetic process"/>
    <property type="evidence" value="ECO:0007669"/>
    <property type="project" value="TreeGrafter"/>
</dbReference>
<feature type="transmembrane region" description="Helical" evidence="3">
    <location>
        <begin position="76"/>
        <end position="99"/>
    </location>
</feature>
<dbReference type="RefSeq" id="WP_045033337.1">
    <property type="nucleotide sequence ID" value="NZ_JRHC01000007.1"/>
</dbReference>
<dbReference type="InterPro" id="IPR004843">
    <property type="entry name" value="Calcineurin-like_PHP"/>
</dbReference>
<evidence type="ECO:0000256" key="1">
    <source>
        <dbReference type="ARBA" id="ARBA00022723"/>
    </source>
</evidence>
<dbReference type="Proteomes" id="UP000032544">
    <property type="component" value="Unassembled WGS sequence"/>
</dbReference>
<dbReference type="GO" id="GO:0016020">
    <property type="term" value="C:membrane"/>
    <property type="evidence" value="ECO:0007669"/>
    <property type="project" value="GOC"/>
</dbReference>
<keyword evidence="2" id="KW-0378">Hydrolase</keyword>
<evidence type="ECO:0000313" key="6">
    <source>
        <dbReference type="Proteomes" id="UP000032544"/>
    </source>
</evidence>
<dbReference type="AlphaFoldDB" id="A0A0D8J524"/>
<sequence>MRASIFLLIPLFIFMLLVDFYTFRGIKPLLAKLRNKFIKQSLSILFWAISVLVFSGFCLFMFGIKHVKQSEAYIYAGYLVAAFALFYFPKFVFIVFVLLRDIQLIFQKIFNWIKGKREKDLSQNNSGRKMERAEFLYQMGLVLAAVPFASILYGVTKGKFNYRVMRENLTFNNLPKSFKGLKIVQISDMHLGSFNKKFDQVAKAVELINEQEPDILLFTGDLVNNFAEETDGWAPVLSQLKAKIGKYSVLGNHDYGDYSEWESAAAKEKNLAAIKKFHQKIGFRLLLNETETLSINGEEIALIGVENWGKPPFPQHGDLQKASIEAQGQPFKILMSHDPSHWDAEVLESTDIDLTFAGHTHGMQFGIERAGIKWSPVQYKYPRWGGLYREKKQFLYVNRGFGYIGFPGRIGMPPEITVVELT</sequence>
<protein>
    <recommendedName>
        <fullName evidence="4">Calcineurin-like phosphoesterase domain-containing protein</fullName>
    </recommendedName>
</protein>
<dbReference type="SUPFAM" id="SSF56300">
    <property type="entry name" value="Metallo-dependent phosphatases"/>
    <property type="match status" value="1"/>
</dbReference>